<protein>
    <submittedName>
        <fullName evidence="1">Uncharacterized protein</fullName>
    </submittedName>
</protein>
<proteinExistence type="predicted"/>
<accession>A0A0A9B6R4</accession>
<sequence length="29" mass="3387">MQGWFWDSSTAYICLDGVFCNQQLFSIEP</sequence>
<name>A0A0A9B6R4_ARUDO</name>
<reference evidence="1" key="2">
    <citation type="journal article" date="2015" name="Data Brief">
        <title>Shoot transcriptome of the giant reed, Arundo donax.</title>
        <authorList>
            <person name="Barrero R.A."/>
            <person name="Guerrero F.D."/>
            <person name="Moolhuijzen P."/>
            <person name="Goolsby J.A."/>
            <person name="Tidwell J."/>
            <person name="Bellgard S.E."/>
            <person name="Bellgard M.I."/>
        </authorList>
    </citation>
    <scope>NUCLEOTIDE SEQUENCE</scope>
    <source>
        <tissue evidence="1">Shoot tissue taken approximately 20 cm above the soil surface</tissue>
    </source>
</reference>
<dbReference type="EMBL" id="GBRH01238236">
    <property type="protein sequence ID" value="JAD59659.1"/>
    <property type="molecule type" value="Transcribed_RNA"/>
</dbReference>
<organism evidence="1">
    <name type="scientific">Arundo donax</name>
    <name type="common">Giant reed</name>
    <name type="synonym">Donax arundinaceus</name>
    <dbReference type="NCBI Taxonomy" id="35708"/>
    <lineage>
        <taxon>Eukaryota</taxon>
        <taxon>Viridiplantae</taxon>
        <taxon>Streptophyta</taxon>
        <taxon>Embryophyta</taxon>
        <taxon>Tracheophyta</taxon>
        <taxon>Spermatophyta</taxon>
        <taxon>Magnoliopsida</taxon>
        <taxon>Liliopsida</taxon>
        <taxon>Poales</taxon>
        <taxon>Poaceae</taxon>
        <taxon>PACMAD clade</taxon>
        <taxon>Arundinoideae</taxon>
        <taxon>Arundineae</taxon>
        <taxon>Arundo</taxon>
    </lineage>
</organism>
<evidence type="ECO:0000313" key="1">
    <source>
        <dbReference type="EMBL" id="JAD59659.1"/>
    </source>
</evidence>
<dbReference type="AlphaFoldDB" id="A0A0A9B6R4"/>
<reference evidence="1" key="1">
    <citation type="submission" date="2014-09" db="EMBL/GenBank/DDBJ databases">
        <authorList>
            <person name="Magalhaes I.L.F."/>
            <person name="Oliveira U."/>
            <person name="Santos F.R."/>
            <person name="Vidigal T.H.D.A."/>
            <person name="Brescovit A.D."/>
            <person name="Santos A.J."/>
        </authorList>
    </citation>
    <scope>NUCLEOTIDE SEQUENCE</scope>
    <source>
        <tissue evidence="1">Shoot tissue taken approximately 20 cm above the soil surface</tissue>
    </source>
</reference>